<accession>A0A4R7BKX0</accession>
<dbReference type="InterPro" id="IPR003594">
    <property type="entry name" value="HATPase_dom"/>
</dbReference>
<evidence type="ECO:0000256" key="8">
    <source>
        <dbReference type="ARBA" id="ARBA00023012"/>
    </source>
</evidence>
<dbReference type="EMBL" id="SNZR01000018">
    <property type="protein sequence ID" value="TDR85242.1"/>
    <property type="molecule type" value="Genomic_DNA"/>
</dbReference>
<evidence type="ECO:0000256" key="6">
    <source>
        <dbReference type="ARBA" id="ARBA00022777"/>
    </source>
</evidence>
<evidence type="ECO:0000256" key="2">
    <source>
        <dbReference type="ARBA" id="ARBA00012438"/>
    </source>
</evidence>
<dbReference type="SUPFAM" id="SSF47384">
    <property type="entry name" value="Homodimeric domain of signal transducing histidine kinase"/>
    <property type="match status" value="1"/>
</dbReference>
<keyword evidence="8" id="KW-0902">Two-component regulatory system</keyword>
<dbReference type="SUPFAM" id="SSF55874">
    <property type="entry name" value="ATPase domain of HSP90 chaperone/DNA topoisomerase II/histidine kinase"/>
    <property type="match status" value="1"/>
</dbReference>
<evidence type="ECO:0000256" key="4">
    <source>
        <dbReference type="ARBA" id="ARBA00022679"/>
    </source>
</evidence>
<keyword evidence="5" id="KW-0547">Nucleotide-binding</keyword>
<feature type="transmembrane region" description="Helical" evidence="9">
    <location>
        <begin position="157"/>
        <end position="180"/>
    </location>
</feature>
<dbReference type="Proteomes" id="UP000295122">
    <property type="component" value="Unassembled WGS sequence"/>
</dbReference>
<feature type="transmembrane region" description="Helical" evidence="9">
    <location>
        <begin position="85"/>
        <end position="106"/>
    </location>
</feature>
<dbReference type="InterPro" id="IPR036097">
    <property type="entry name" value="HisK_dim/P_sf"/>
</dbReference>
<evidence type="ECO:0000259" key="10">
    <source>
        <dbReference type="PROSITE" id="PS50109"/>
    </source>
</evidence>
<dbReference type="AlphaFoldDB" id="A0A4R7BKX0"/>
<keyword evidence="12" id="KW-1185">Reference proteome</keyword>
<feature type="transmembrane region" description="Helical" evidence="9">
    <location>
        <begin position="126"/>
        <end position="145"/>
    </location>
</feature>
<evidence type="ECO:0000256" key="5">
    <source>
        <dbReference type="ARBA" id="ARBA00022741"/>
    </source>
</evidence>
<protein>
    <recommendedName>
        <fullName evidence="2">histidine kinase</fullName>
        <ecNumber evidence="2">2.7.13.3</ecNumber>
    </recommendedName>
</protein>
<comment type="caution">
    <text evidence="11">The sequence shown here is derived from an EMBL/GenBank/DDBJ whole genome shotgun (WGS) entry which is preliminary data.</text>
</comment>
<dbReference type="GO" id="GO:0000155">
    <property type="term" value="F:phosphorelay sensor kinase activity"/>
    <property type="evidence" value="ECO:0007669"/>
    <property type="project" value="InterPro"/>
</dbReference>
<dbReference type="Pfam" id="PF00512">
    <property type="entry name" value="HisKA"/>
    <property type="match status" value="1"/>
</dbReference>
<dbReference type="InterPro" id="IPR036890">
    <property type="entry name" value="HATPase_C_sf"/>
</dbReference>
<reference evidence="11 12" key="1">
    <citation type="submission" date="2019-03" db="EMBL/GenBank/DDBJ databases">
        <title>Genomic Encyclopedia of Type Strains, Phase IV (KMG-IV): sequencing the most valuable type-strain genomes for metagenomic binning, comparative biology and taxonomic classification.</title>
        <authorList>
            <person name="Goeker M."/>
        </authorList>
    </citation>
    <scope>NUCLEOTIDE SEQUENCE [LARGE SCALE GENOMIC DNA]</scope>
    <source>
        <strain evidence="11 12">DSM 25903</strain>
    </source>
</reference>
<evidence type="ECO:0000256" key="9">
    <source>
        <dbReference type="SAM" id="Phobius"/>
    </source>
</evidence>
<dbReference type="PANTHER" id="PTHR43065">
    <property type="entry name" value="SENSOR HISTIDINE KINASE"/>
    <property type="match status" value="1"/>
</dbReference>
<dbReference type="InterPro" id="IPR033424">
    <property type="entry name" value="MASE4"/>
</dbReference>
<keyword evidence="6" id="KW-0418">Kinase</keyword>
<evidence type="ECO:0000256" key="3">
    <source>
        <dbReference type="ARBA" id="ARBA00022553"/>
    </source>
</evidence>
<dbReference type="PROSITE" id="PS50109">
    <property type="entry name" value="HIS_KIN"/>
    <property type="match status" value="1"/>
</dbReference>
<feature type="transmembrane region" description="Helical" evidence="9">
    <location>
        <begin position="28"/>
        <end position="46"/>
    </location>
</feature>
<dbReference type="SMART" id="SM00387">
    <property type="entry name" value="HATPase_c"/>
    <property type="match status" value="1"/>
</dbReference>
<feature type="domain" description="Histidine kinase" evidence="10">
    <location>
        <begin position="308"/>
        <end position="524"/>
    </location>
</feature>
<name>A0A4R7BKX0_9HYPH</name>
<feature type="transmembrane region" description="Helical" evidence="9">
    <location>
        <begin position="253"/>
        <end position="275"/>
    </location>
</feature>
<dbReference type="PRINTS" id="PR00344">
    <property type="entry name" value="BCTRLSENSOR"/>
</dbReference>
<evidence type="ECO:0000256" key="7">
    <source>
        <dbReference type="ARBA" id="ARBA00022840"/>
    </source>
</evidence>
<dbReference type="InterPro" id="IPR004358">
    <property type="entry name" value="Sig_transdc_His_kin-like_C"/>
</dbReference>
<dbReference type="Gene3D" id="1.10.287.130">
    <property type="match status" value="1"/>
</dbReference>
<feature type="transmembrane region" description="Helical" evidence="9">
    <location>
        <begin position="58"/>
        <end position="78"/>
    </location>
</feature>
<dbReference type="Pfam" id="PF17158">
    <property type="entry name" value="MASE4"/>
    <property type="match status" value="1"/>
</dbReference>
<gene>
    <name evidence="11" type="ORF">EV668_4788</name>
</gene>
<keyword evidence="3" id="KW-0597">Phosphoprotein</keyword>
<sequence>MWLGHTVKVDRAERVSTETADRSQVRRAVLLLAGLLVVLLMVAPIARQPLSGTEPLLPAYAAAIFVSEMVTVALLLALFGVQRSWALLALAGGYLFSGLTVIPWAFTFPDVFPGWAVGDGLQTTASIAAFRRLGFPLFVLAYALLRDRPPVHGSASWPIAGVIAGVTGVALGATGLIIVGDDVLPRFMTDKRNVAAVWFVVPPATIVLYACGLGLLLRRPLSVLDLWLVVVLCTLLIELVLLSYVSAGLRLGVGWWVGRACGLLSATIMLLVLLLETTSLYARLARSVAAERRGRNNRITTMEVLSASIAHEVKQPLASMVTNADAGLRWLAKEPPRSDEAKAALGRIVRDGHRASRVIESVRAMYTKGSQERVAVDLNARIEEVVEAYESEFRLSGISVETDLEPMLPLVLGNPAQLHQVACNLIDNAVEAMRPVAGRRRLLRATSRRRSDGEVVVSIEDTGTGLDPAHGEDIFEPFFTTKPDGMGMGLMFCRSVVEAHGGRLWASANIPHGAVLTFSLPEAGEEG</sequence>
<keyword evidence="9" id="KW-1133">Transmembrane helix</keyword>
<keyword evidence="9" id="KW-0812">Transmembrane</keyword>
<organism evidence="11 12">
    <name type="scientific">Enterovirga rhinocerotis</name>
    <dbReference type="NCBI Taxonomy" id="1339210"/>
    <lineage>
        <taxon>Bacteria</taxon>
        <taxon>Pseudomonadati</taxon>
        <taxon>Pseudomonadota</taxon>
        <taxon>Alphaproteobacteria</taxon>
        <taxon>Hyphomicrobiales</taxon>
        <taxon>Methylobacteriaceae</taxon>
        <taxon>Enterovirga</taxon>
    </lineage>
</organism>
<dbReference type="InterPro" id="IPR003661">
    <property type="entry name" value="HisK_dim/P_dom"/>
</dbReference>
<dbReference type="Pfam" id="PF02518">
    <property type="entry name" value="HATPase_c"/>
    <property type="match status" value="1"/>
</dbReference>
<feature type="transmembrane region" description="Helical" evidence="9">
    <location>
        <begin position="224"/>
        <end position="247"/>
    </location>
</feature>
<evidence type="ECO:0000313" key="12">
    <source>
        <dbReference type="Proteomes" id="UP000295122"/>
    </source>
</evidence>
<evidence type="ECO:0000313" key="11">
    <source>
        <dbReference type="EMBL" id="TDR85242.1"/>
    </source>
</evidence>
<dbReference type="SMART" id="SM00388">
    <property type="entry name" value="HisKA"/>
    <property type="match status" value="1"/>
</dbReference>
<comment type="catalytic activity">
    <reaction evidence="1">
        <text>ATP + protein L-histidine = ADP + protein N-phospho-L-histidine.</text>
        <dbReference type="EC" id="2.7.13.3"/>
    </reaction>
</comment>
<keyword evidence="7" id="KW-0067">ATP-binding</keyword>
<dbReference type="Gene3D" id="3.30.565.10">
    <property type="entry name" value="Histidine kinase-like ATPase, C-terminal domain"/>
    <property type="match status" value="1"/>
</dbReference>
<proteinExistence type="predicted"/>
<dbReference type="CDD" id="cd00082">
    <property type="entry name" value="HisKA"/>
    <property type="match status" value="1"/>
</dbReference>
<dbReference type="InterPro" id="IPR005467">
    <property type="entry name" value="His_kinase_dom"/>
</dbReference>
<dbReference type="RefSeq" id="WP_133774896.1">
    <property type="nucleotide sequence ID" value="NZ_SNZR01000018.1"/>
</dbReference>
<feature type="transmembrane region" description="Helical" evidence="9">
    <location>
        <begin position="195"/>
        <end position="217"/>
    </location>
</feature>
<keyword evidence="9" id="KW-0472">Membrane</keyword>
<dbReference type="GO" id="GO:0005524">
    <property type="term" value="F:ATP binding"/>
    <property type="evidence" value="ECO:0007669"/>
    <property type="project" value="UniProtKB-KW"/>
</dbReference>
<dbReference type="OrthoDB" id="9789238at2"/>
<keyword evidence="4" id="KW-0808">Transferase</keyword>
<evidence type="ECO:0000256" key="1">
    <source>
        <dbReference type="ARBA" id="ARBA00000085"/>
    </source>
</evidence>
<dbReference type="PANTHER" id="PTHR43065:SF10">
    <property type="entry name" value="PEROXIDE STRESS-ACTIVATED HISTIDINE KINASE MAK3"/>
    <property type="match status" value="1"/>
</dbReference>
<dbReference type="EC" id="2.7.13.3" evidence="2"/>